<proteinExistence type="predicted"/>
<dbReference type="InterPro" id="IPR003593">
    <property type="entry name" value="AAA+_ATPase"/>
</dbReference>
<evidence type="ECO:0000256" key="2">
    <source>
        <dbReference type="ARBA" id="ARBA00022490"/>
    </source>
</evidence>
<dbReference type="GeneID" id="10503711"/>
<dbReference type="InterPro" id="IPR003960">
    <property type="entry name" value="ATPase_AAA_CS"/>
</dbReference>
<accession>F0ZFX2</accession>
<dbReference type="FunFam" id="3.40.50.300:FF:001054">
    <property type="entry name" value="ATPase, AAA family, putative"/>
    <property type="match status" value="1"/>
</dbReference>
<evidence type="ECO:0000256" key="3">
    <source>
        <dbReference type="ARBA" id="ARBA00022741"/>
    </source>
</evidence>
<sequence>NSNKLKCKVKTLLSLYLDIPRETQMCNRVSNKINNLNFTCHISPNDFVLLVTHCGGSPTNSHQSIDNRSHFIVLYLNNNIIKLCDFNVDIKMIERSFSSTSSSSSPIKSSGTSPILPTLQINFLKEYMDILELNNEQQISIGLVAKYNLLPIDSIYLSVSNETLKELKLELSEIKNLFSLEWAYKGLEEDTPIDYNGGQVNLIQRSGKLIKYSYRVNKPINNNNNDIINQFGIINKQTKLIFNEINNSNNNNINSSVLLNNLESFDNSKNKILKLLNIYFGNNKESLKYDSLGISKARSLLLYGPQSSGKSTIINGLAKYLDIGVIHVCLADLVKYQPNTKGLLLKYYQAKFLKKSILLIDNIDEIFPHLESNTSNSNKNNINSLMSLLLKLLLNNDINEQDDSNNNYNNSSSDINNNNKLFIIGITNKIKLLNNNIRINFEEEVKIDPPGEEKRLEIFNWFLKDFGKNKIEKRSAIVGKINDNCNGLMGGDISILCRNAKINSLNRYKQINNSVAIDIGDIEFQESDFISEFGQYRKDKSMTSKISPSIPKVSWNDIGGLEDAKQILKEMVLWDYQYADSIKRLGVKTHKGILMYGPPGTGKTMLARAVAHEAKANFIPINISELIQGEIGESEKAISEIFRIASNCAPSIIFIDEIQAIFGLKESSGSNSKKLISQLLIELDQTIGRDSIEKRIMILAATNMPQAIDPSFLRVGRFDKTVYIGPPEPKERKQILEHVIKSSSIKISNDVDLDVIAEKAKNYTGSDINALLKKSGLYSIQRDINTTSISMDDILKVLSEMEPSVSLFQLELLKNWENNKK</sequence>
<dbReference type="OMA" id="HEAKANF"/>
<dbReference type="Pfam" id="PF17862">
    <property type="entry name" value="AAA_lid_3"/>
    <property type="match status" value="1"/>
</dbReference>
<evidence type="ECO:0000259" key="5">
    <source>
        <dbReference type="SMART" id="SM00382"/>
    </source>
</evidence>
<dbReference type="InterPro" id="IPR050168">
    <property type="entry name" value="AAA_ATPase_domain"/>
</dbReference>
<dbReference type="InterPro" id="IPR003959">
    <property type="entry name" value="ATPase_AAA_core"/>
</dbReference>
<dbReference type="Pfam" id="PF00004">
    <property type="entry name" value="AAA"/>
    <property type="match status" value="2"/>
</dbReference>
<feature type="non-terminal residue" evidence="6">
    <location>
        <position position="821"/>
    </location>
</feature>
<feature type="domain" description="AAA+ ATPase" evidence="5">
    <location>
        <begin position="296"/>
        <end position="451"/>
    </location>
</feature>
<dbReference type="InterPro" id="IPR027417">
    <property type="entry name" value="P-loop_NTPase"/>
</dbReference>
<name>F0ZFX2_DICPU</name>
<dbReference type="Gene3D" id="1.10.8.60">
    <property type="match status" value="2"/>
</dbReference>
<keyword evidence="3" id="KW-0547">Nucleotide-binding</keyword>
<dbReference type="STRING" id="5786.F0ZFX2"/>
<feature type="non-terminal residue" evidence="6">
    <location>
        <position position="1"/>
    </location>
</feature>
<reference evidence="7" key="1">
    <citation type="journal article" date="2011" name="Genome Biol.">
        <title>Comparative genomics of the social amoebae Dictyostelium discoideum and Dictyostelium purpureum.</title>
        <authorList>
            <consortium name="US DOE Joint Genome Institute (JGI-PGF)"/>
            <person name="Sucgang R."/>
            <person name="Kuo A."/>
            <person name="Tian X."/>
            <person name="Salerno W."/>
            <person name="Parikh A."/>
            <person name="Feasley C.L."/>
            <person name="Dalin E."/>
            <person name="Tu H."/>
            <person name="Huang E."/>
            <person name="Barry K."/>
            <person name="Lindquist E."/>
            <person name="Shapiro H."/>
            <person name="Bruce D."/>
            <person name="Schmutz J."/>
            <person name="Salamov A."/>
            <person name="Fey P."/>
            <person name="Gaudet P."/>
            <person name="Anjard C."/>
            <person name="Babu M.M."/>
            <person name="Basu S."/>
            <person name="Bushmanova Y."/>
            <person name="van der Wel H."/>
            <person name="Katoh-Kurasawa M."/>
            <person name="Dinh C."/>
            <person name="Coutinho P.M."/>
            <person name="Saito T."/>
            <person name="Elias M."/>
            <person name="Schaap P."/>
            <person name="Kay R.R."/>
            <person name="Henrissat B."/>
            <person name="Eichinger L."/>
            <person name="Rivero F."/>
            <person name="Putnam N.H."/>
            <person name="West C.M."/>
            <person name="Loomis W.F."/>
            <person name="Chisholm R.L."/>
            <person name="Shaulsky G."/>
            <person name="Strassmann J.E."/>
            <person name="Queller D.C."/>
            <person name="Kuspa A."/>
            <person name="Grigoriev I.V."/>
        </authorList>
    </citation>
    <scope>NUCLEOTIDE SEQUENCE [LARGE SCALE GENOMIC DNA]</scope>
    <source>
        <strain evidence="7">QSDP1</strain>
    </source>
</reference>
<dbReference type="GO" id="GO:0016887">
    <property type="term" value="F:ATP hydrolysis activity"/>
    <property type="evidence" value="ECO:0000318"/>
    <property type="project" value="GO_Central"/>
</dbReference>
<dbReference type="KEGG" id="dpp:DICPUDRAFT_15780"/>
<dbReference type="Proteomes" id="UP000001064">
    <property type="component" value="Unassembled WGS sequence"/>
</dbReference>
<dbReference type="InParanoid" id="F0ZFX2"/>
<protein>
    <recommendedName>
        <fullName evidence="5">AAA+ ATPase domain-containing protein</fullName>
    </recommendedName>
</protein>
<dbReference type="SMART" id="SM00382">
    <property type="entry name" value="AAA"/>
    <property type="match status" value="2"/>
</dbReference>
<dbReference type="Gene3D" id="3.40.50.300">
    <property type="entry name" value="P-loop containing nucleotide triphosphate hydrolases"/>
    <property type="match status" value="2"/>
</dbReference>
<dbReference type="EMBL" id="GL871006">
    <property type="protein sequence ID" value="EGC37189.1"/>
    <property type="molecule type" value="Genomic_DNA"/>
</dbReference>
<keyword evidence="2" id="KW-0963">Cytoplasm</keyword>
<comment type="subcellular location">
    <subcellularLocation>
        <location evidence="1">Cytoplasm</location>
    </subcellularLocation>
</comment>
<gene>
    <name evidence="6" type="ORF">DICPUDRAFT_15780</name>
</gene>
<evidence type="ECO:0000256" key="1">
    <source>
        <dbReference type="ARBA" id="ARBA00004496"/>
    </source>
</evidence>
<dbReference type="GO" id="GO:0005737">
    <property type="term" value="C:cytoplasm"/>
    <property type="evidence" value="ECO:0007669"/>
    <property type="project" value="UniProtKB-SubCell"/>
</dbReference>
<feature type="domain" description="AAA+ ATPase" evidence="5">
    <location>
        <begin position="589"/>
        <end position="728"/>
    </location>
</feature>
<dbReference type="SUPFAM" id="SSF52540">
    <property type="entry name" value="P-loop containing nucleoside triphosphate hydrolases"/>
    <property type="match status" value="2"/>
</dbReference>
<dbReference type="PANTHER" id="PTHR23077">
    <property type="entry name" value="AAA-FAMILY ATPASE"/>
    <property type="match status" value="1"/>
</dbReference>
<keyword evidence="7" id="KW-1185">Reference proteome</keyword>
<evidence type="ECO:0000313" key="6">
    <source>
        <dbReference type="EMBL" id="EGC37189.1"/>
    </source>
</evidence>
<dbReference type="OrthoDB" id="10254455at2759"/>
<dbReference type="FunFam" id="3.40.50.300:FF:005999">
    <property type="entry name" value="Uncharacterized protein"/>
    <property type="match status" value="1"/>
</dbReference>
<dbReference type="InterPro" id="IPR041569">
    <property type="entry name" value="AAA_lid_3"/>
</dbReference>
<dbReference type="eggNOG" id="KOG0730">
    <property type="taxonomic scope" value="Eukaryota"/>
</dbReference>
<dbReference type="PROSITE" id="PS00674">
    <property type="entry name" value="AAA"/>
    <property type="match status" value="1"/>
</dbReference>
<dbReference type="RefSeq" id="XP_003286317.1">
    <property type="nucleotide sequence ID" value="XM_003286269.1"/>
</dbReference>
<dbReference type="VEuPathDB" id="AmoebaDB:DICPUDRAFT_15780"/>
<organism evidence="6 7">
    <name type="scientific">Dictyostelium purpureum</name>
    <name type="common">Slime mold</name>
    <dbReference type="NCBI Taxonomy" id="5786"/>
    <lineage>
        <taxon>Eukaryota</taxon>
        <taxon>Amoebozoa</taxon>
        <taxon>Evosea</taxon>
        <taxon>Eumycetozoa</taxon>
        <taxon>Dictyostelia</taxon>
        <taxon>Dictyosteliales</taxon>
        <taxon>Dictyosteliaceae</taxon>
        <taxon>Dictyostelium</taxon>
    </lineage>
</organism>
<keyword evidence="4" id="KW-0067">ATP-binding</keyword>
<evidence type="ECO:0000313" key="7">
    <source>
        <dbReference type="Proteomes" id="UP000001064"/>
    </source>
</evidence>
<dbReference type="PANTHER" id="PTHR23077:SF117">
    <property type="entry name" value="AAA+ ATPASE DOMAIN-CONTAINING PROTEIN"/>
    <property type="match status" value="1"/>
</dbReference>
<dbReference type="GO" id="GO:0005524">
    <property type="term" value="F:ATP binding"/>
    <property type="evidence" value="ECO:0007669"/>
    <property type="project" value="UniProtKB-KW"/>
</dbReference>
<dbReference type="AlphaFoldDB" id="F0ZFX2"/>
<evidence type="ECO:0000256" key="4">
    <source>
        <dbReference type="ARBA" id="ARBA00022840"/>
    </source>
</evidence>